<sequence>MKDFARHAQDEALLKRLNAYFSTNDRSAVRVISDRLIDAAGGISQVREFRLMVAFGGGKDSAYTVSLMRAVQLYLAVVSNHTFHLRVATMRHAGVADAVMANIDRVYQALEMYCDPRVEVLLVDHRQIRTFERHLPLPENVRAMNRFDVLMNGHRTAGDGRPTFCNSCNLAVADFYGRAAWWQGGVDAVVTGDSRKEQKHYFTWIMRLAQSLGLDIDAGRNQGLRGLLQALDGVAQAYFIELFGEGFDQALAERRVNIGGVEAEPAFISIYDLVSYRVDDHWELITDFLGFRFEEPAFSFTESDCANPMLMAHLRGLKAQYVQGRGYDEGVAEYLELAKALMRKKEMPERLIELALAPYAGSTGKKARRRLADDFAASALNLTEVQLTCMQFSPFVARGRGLAMYLGLRHPLLVARLDDLHAMLADELRDNELESWLSEVSGLPLTALRSLYRLEPVDFDSDVSLIARVRAGDPHKGRIVRRDPTTGLQVVELISGR</sequence>
<dbReference type="SUPFAM" id="SSF52402">
    <property type="entry name" value="Adenine nucleotide alpha hydrolases-like"/>
    <property type="match status" value="1"/>
</dbReference>
<keyword evidence="2" id="KW-1185">Reference proteome</keyword>
<organism evidence="1 2">
    <name type="scientific">Pseudomonas promysalinigenes</name>
    <dbReference type="NCBI Taxonomy" id="485898"/>
    <lineage>
        <taxon>Bacteria</taxon>
        <taxon>Pseudomonadati</taxon>
        <taxon>Pseudomonadota</taxon>
        <taxon>Gammaproteobacteria</taxon>
        <taxon>Pseudomonadales</taxon>
        <taxon>Pseudomonadaceae</taxon>
        <taxon>Pseudomonas</taxon>
    </lineage>
</organism>
<gene>
    <name evidence="1" type="ORF">N5C08_13620</name>
</gene>
<evidence type="ECO:0000313" key="2">
    <source>
        <dbReference type="Proteomes" id="UP001064504"/>
    </source>
</evidence>
<reference evidence="1" key="1">
    <citation type="submission" date="2022-09" db="EMBL/GenBank/DDBJ databases">
        <title>Complete genome sequence of Pseudomonas promysalinigenes strain RL-WG26, a newly isolated PGPR with the potential for plant salinity stress alleviation.</title>
        <authorList>
            <person name="Ren L."/>
            <person name="Wang G."/>
            <person name="Hu H."/>
        </authorList>
    </citation>
    <scope>NUCLEOTIDE SEQUENCE</scope>
    <source>
        <strain evidence="1">RL-WG26</strain>
    </source>
</reference>
<name>A0ABY6AFW0_9PSED</name>
<dbReference type="RefSeq" id="WP_261743505.1">
    <property type="nucleotide sequence ID" value="NZ_CP104557.1"/>
</dbReference>
<protein>
    <submittedName>
        <fullName evidence="1">Uncharacterized protein</fullName>
    </submittedName>
</protein>
<evidence type="ECO:0000313" key="1">
    <source>
        <dbReference type="EMBL" id="UXH38038.1"/>
    </source>
</evidence>
<dbReference type="Proteomes" id="UP001064504">
    <property type="component" value="Chromosome"/>
</dbReference>
<accession>A0ABY6AFW0</accession>
<proteinExistence type="predicted"/>
<dbReference type="EMBL" id="CP104557">
    <property type="protein sequence ID" value="UXH38038.1"/>
    <property type="molecule type" value="Genomic_DNA"/>
</dbReference>